<feature type="transmembrane region" description="Helical" evidence="5">
    <location>
        <begin position="12"/>
        <end position="30"/>
    </location>
</feature>
<keyword evidence="7" id="KW-1185">Reference proteome</keyword>
<reference evidence="6 7" key="1">
    <citation type="journal article" date="2024" name="Science">
        <title>Giant polyketide synthase enzymes in the biosynthesis of giant marine polyether toxins.</title>
        <authorList>
            <person name="Fallon T.R."/>
            <person name="Shende V.V."/>
            <person name="Wierzbicki I.H."/>
            <person name="Pendleton A.L."/>
            <person name="Watervoot N.F."/>
            <person name="Auber R.P."/>
            <person name="Gonzalez D.J."/>
            <person name="Wisecaver J.H."/>
            <person name="Moore B.S."/>
        </authorList>
    </citation>
    <scope>NUCLEOTIDE SEQUENCE [LARGE SCALE GENOMIC DNA]</scope>
    <source>
        <strain evidence="6 7">12B1</strain>
    </source>
</reference>
<dbReference type="GO" id="GO:0005783">
    <property type="term" value="C:endoplasmic reticulum"/>
    <property type="evidence" value="ECO:0007669"/>
    <property type="project" value="TreeGrafter"/>
</dbReference>
<organism evidence="6 7">
    <name type="scientific">Prymnesium parvum</name>
    <name type="common">Toxic golden alga</name>
    <dbReference type="NCBI Taxonomy" id="97485"/>
    <lineage>
        <taxon>Eukaryota</taxon>
        <taxon>Haptista</taxon>
        <taxon>Haptophyta</taxon>
        <taxon>Prymnesiophyceae</taxon>
        <taxon>Prymnesiales</taxon>
        <taxon>Prymnesiaceae</taxon>
        <taxon>Prymnesium</taxon>
    </lineage>
</organism>
<dbReference type="GO" id="GO:0016020">
    <property type="term" value="C:membrane"/>
    <property type="evidence" value="ECO:0007669"/>
    <property type="project" value="UniProtKB-SubCell"/>
</dbReference>
<dbReference type="InterPro" id="IPR023352">
    <property type="entry name" value="MAPEG-like_dom_sf"/>
</dbReference>
<evidence type="ECO:0000256" key="1">
    <source>
        <dbReference type="ARBA" id="ARBA00004141"/>
    </source>
</evidence>
<dbReference type="Gene3D" id="1.20.120.550">
    <property type="entry name" value="Membrane associated eicosanoid/glutathione metabolism-like domain"/>
    <property type="match status" value="1"/>
</dbReference>
<dbReference type="SUPFAM" id="SSF161084">
    <property type="entry name" value="MAPEG domain-like"/>
    <property type="match status" value="1"/>
</dbReference>
<dbReference type="PANTHER" id="PTHR10250:SF26">
    <property type="entry name" value="GLUTATHIONE S-TRANSFERASE 3, MITOCHONDRIAL"/>
    <property type="match status" value="1"/>
</dbReference>
<dbReference type="GO" id="GO:0006691">
    <property type="term" value="P:leukotriene metabolic process"/>
    <property type="evidence" value="ECO:0007669"/>
    <property type="project" value="UniProtKB-ARBA"/>
</dbReference>
<evidence type="ECO:0000256" key="2">
    <source>
        <dbReference type="ARBA" id="ARBA00022692"/>
    </source>
</evidence>
<dbReference type="AlphaFoldDB" id="A0AB34JIA6"/>
<feature type="transmembrane region" description="Helical" evidence="5">
    <location>
        <begin position="88"/>
        <end position="107"/>
    </location>
</feature>
<evidence type="ECO:0000313" key="6">
    <source>
        <dbReference type="EMBL" id="KAL1521624.1"/>
    </source>
</evidence>
<sequence>MPVTLTLPDSYGLVVFAAGLGPLLTNLYMAGPVMAARKKYGVHYPNLYGVPGHHKDADSFNRVQRGHQNFMEINDSYIAMTLLGGLKYPIACSLGVLCYCAGSMLYQKGYADTSLDVQTARYKKGGIIKWVGFLMSLVSTCSLGGSLLGWF</sequence>
<name>A0AB34JIA6_PRYPA</name>
<gene>
    <name evidence="6" type="ORF">AB1Y20_021282</name>
</gene>
<keyword evidence="3 5" id="KW-1133">Transmembrane helix</keyword>
<dbReference type="Proteomes" id="UP001515480">
    <property type="component" value="Unassembled WGS sequence"/>
</dbReference>
<keyword evidence="4 5" id="KW-0472">Membrane</keyword>
<evidence type="ECO:0000313" key="7">
    <source>
        <dbReference type="Proteomes" id="UP001515480"/>
    </source>
</evidence>
<dbReference type="InterPro" id="IPR001129">
    <property type="entry name" value="Membr-assoc_MAPEG"/>
</dbReference>
<dbReference type="EMBL" id="JBGBPQ010000007">
    <property type="protein sequence ID" value="KAL1521624.1"/>
    <property type="molecule type" value="Genomic_DNA"/>
</dbReference>
<accession>A0AB34JIA6</accession>
<comment type="subcellular location">
    <subcellularLocation>
        <location evidence="1">Membrane</location>
        <topology evidence="1">Multi-pass membrane protein</topology>
    </subcellularLocation>
</comment>
<protein>
    <recommendedName>
        <fullName evidence="8">Glutathione transferase</fullName>
    </recommendedName>
</protein>
<evidence type="ECO:0000256" key="3">
    <source>
        <dbReference type="ARBA" id="ARBA00022989"/>
    </source>
</evidence>
<evidence type="ECO:0008006" key="8">
    <source>
        <dbReference type="Google" id="ProtNLM"/>
    </source>
</evidence>
<dbReference type="Pfam" id="PF01124">
    <property type="entry name" value="MAPEG"/>
    <property type="match status" value="1"/>
</dbReference>
<dbReference type="GO" id="GO:0005635">
    <property type="term" value="C:nuclear envelope"/>
    <property type="evidence" value="ECO:0007669"/>
    <property type="project" value="TreeGrafter"/>
</dbReference>
<dbReference type="PANTHER" id="PTHR10250">
    <property type="entry name" value="MICROSOMAL GLUTATHIONE S-TRANSFERASE"/>
    <property type="match status" value="1"/>
</dbReference>
<dbReference type="InterPro" id="IPR050997">
    <property type="entry name" value="MAPEG"/>
</dbReference>
<dbReference type="GO" id="GO:0004364">
    <property type="term" value="F:glutathione transferase activity"/>
    <property type="evidence" value="ECO:0007669"/>
    <property type="project" value="TreeGrafter"/>
</dbReference>
<proteinExistence type="predicted"/>
<comment type="caution">
    <text evidence="6">The sequence shown here is derived from an EMBL/GenBank/DDBJ whole genome shotgun (WGS) entry which is preliminary data.</text>
</comment>
<evidence type="ECO:0000256" key="5">
    <source>
        <dbReference type="SAM" id="Phobius"/>
    </source>
</evidence>
<evidence type="ECO:0000256" key="4">
    <source>
        <dbReference type="ARBA" id="ARBA00023136"/>
    </source>
</evidence>
<dbReference type="GO" id="GO:0004602">
    <property type="term" value="F:glutathione peroxidase activity"/>
    <property type="evidence" value="ECO:0007669"/>
    <property type="project" value="TreeGrafter"/>
</dbReference>
<keyword evidence="2 5" id="KW-0812">Transmembrane</keyword>
<feature type="transmembrane region" description="Helical" evidence="5">
    <location>
        <begin position="127"/>
        <end position="150"/>
    </location>
</feature>